<dbReference type="InterPro" id="IPR025588">
    <property type="entry name" value="YcxB-like_C"/>
</dbReference>
<keyword evidence="2" id="KW-0472">Membrane</keyword>
<protein>
    <submittedName>
        <fullName evidence="4">YcxB family protein</fullName>
    </submittedName>
</protein>
<name>A0ABW2UR52_9BACI</name>
<keyword evidence="5" id="KW-1185">Reference proteome</keyword>
<evidence type="ECO:0000256" key="2">
    <source>
        <dbReference type="SAM" id="Phobius"/>
    </source>
</evidence>
<keyword evidence="2" id="KW-0812">Transmembrane</keyword>
<gene>
    <name evidence="4" type="ORF">ACFQU8_03965</name>
</gene>
<proteinExistence type="predicted"/>
<dbReference type="Pfam" id="PF14317">
    <property type="entry name" value="YcxB"/>
    <property type="match status" value="1"/>
</dbReference>
<evidence type="ECO:0000313" key="4">
    <source>
        <dbReference type="EMBL" id="MFC7746397.1"/>
    </source>
</evidence>
<dbReference type="EMBL" id="JBHTGR010000005">
    <property type="protein sequence ID" value="MFC7746397.1"/>
    <property type="molecule type" value="Genomic_DNA"/>
</dbReference>
<evidence type="ECO:0000259" key="3">
    <source>
        <dbReference type="Pfam" id="PF14317"/>
    </source>
</evidence>
<accession>A0ABW2UR52</accession>
<feature type="region of interest" description="Disordered" evidence="1">
    <location>
        <begin position="188"/>
        <end position="216"/>
    </location>
</feature>
<feature type="compositionally biased region" description="Basic and acidic residues" evidence="1">
    <location>
        <begin position="205"/>
        <end position="216"/>
    </location>
</feature>
<evidence type="ECO:0000313" key="5">
    <source>
        <dbReference type="Proteomes" id="UP001596620"/>
    </source>
</evidence>
<organism evidence="4 5">
    <name type="scientific">Lentibacillus kimchii</name>
    <dbReference type="NCBI Taxonomy" id="1542911"/>
    <lineage>
        <taxon>Bacteria</taxon>
        <taxon>Bacillati</taxon>
        <taxon>Bacillota</taxon>
        <taxon>Bacilli</taxon>
        <taxon>Bacillales</taxon>
        <taxon>Bacillaceae</taxon>
        <taxon>Lentibacillus</taxon>
    </lineage>
</organism>
<keyword evidence="2" id="KW-1133">Transmembrane helix</keyword>
<feature type="transmembrane region" description="Helical" evidence="2">
    <location>
        <begin position="77"/>
        <end position="97"/>
    </location>
</feature>
<feature type="compositionally biased region" description="Polar residues" evidence="1">
    <location>
        <begin position="192"/>
        <end position="204"/>
    </location>
</feature>
<dbReference type="Proteomes" id="UP001596620">
    <property type="component" value="Unassembled WGS sequence"/>
</dbReference>
<evidence type="ECO:0000256" key="1">
    <source>
        <dbReference type="SAM" id="MobiDB-lite"/>
    </source>
</evidence>
<dbReference type="RefSeq" id="WP_382357880.1">
    <property type="nucleotide sequence ID" value="NZ_JBHTGR010000005.1"/>
</dbReference>
<comment type="caution">
    <text evidence="4">The sequence shown here is derived from an EMBL/GenBank/DDBJ whole genome shotgun (WGS) entry which is preliminary data.</text>
</comment>
<reference evidence="5" key="1">
    <citation type="journal article" date="2019" name="Int. J. Syst. Evol. Microbiol.">
        <title>The Global Catalogue of Microorganisms (GCM) 10K type strain sequencing project: providing services to taxonomists for standard genome sequencing and annotation.</title>
        <authorList>
            <consortium name="The Broad Institute Genomics Platform"/>
            <consortium name="The Broad Institute Genome Sequencing Center for Infectious Disease"/>
            <person name="Wu L."/>
            <person name="Ma J."/>
        </authorList>
    </citation>
    <scope>NUCLEOTIDE SEQUENCE [LARGE SCALE GENOMIC DNA]</scope>
    <source>
        <strain evidence="5">JCM 30234</strain>
    </source>
</reference>
<feature type="transmembrane region" description="Helical" evidence="2">
    <location>
        <begin position="53"/>
        <end position="71"/>
    </location>
</feature>
<sequence length="216" mass="24620">MLAFLVFELKISHLLKHERGDTMSIHCQLDFDDVLALQRHVVKHSYTHYIKKTYFKWISAVLLFLTIWFIFQVTLTSAMAGAVITAVYVFMFPALYVEIVMARAKSQMQNQDLSHIIGQCDMTLTEEGIDREKDGTITHFNWDQFIKLGEDDQHFFLYKSDLQGLILPKKPADKNQDDIAAYQAQIKGHVNPTGSTKSSAITETSGKDNSEPAKDD</sequence>
<feature type="domain" description="YcxB-like C-terminal" evidence="3">
    <location>
        <begin position="124"/>
        <end position="185"/>
    </location>
</feature>